<evidence type="ECO:0000313" key="2">
    <source>
        <dbReference type="Proteomes" id="UP000824246"/>
    </source>
</evidence>
<reference evidence="1" key="2">
    <citation type="submission" date="2021-04" db="EMBL/GenBank/DDBJ databases">
        <authorList>
            <person name="Gilroy R."/>
        </authorList>
    </citation>
    <scope>NUCLEOTIDE SEQUENCE</scope>
    <source>
        <strain evidence="1">ChiHjej12B11-16260</strain>
    </source>
</reference>
<dbReference type="EMBL" id="DXFB01000111">
    <property type="protein sequence ID" value="HIX45377.1"/>
    <property type="molecule type" value="Genomic_DNA"/>
</dbReference>
<sequence>MSICIKSLIKNLNIVIGCTIGCSYCYARNNCRRFHMTDDFADPVYMARKLRIMSNRNPHIYFLTGMSDFSDWKHAWREEIFNQVADNPQHAYILLTKRPEKISFQTNDNNVWMGVTITCDREKKRLDDLRRNIKAKHYHVTFEPLFSDIGNIDFEKIEWVVIGTETGKRKGKVEARPEWVLHIAEQAKAHRIPVFMKEDLLPVMGEDRMIQEFPEQFIQKTWREKSSKK</sequence>
<dbReference type="Pfam" id="PF07505">
    <property type="entry name" value="DUF5131"/>
    <property type="match status" value="1"/>
</dbReference>
<dbReference type="InterPro" id="IPR007197">
    <property type="entry name" value="rSAM"/>
</dbReference>
<reference evidence="1" key="1">
    <citation type="journal article" date="2021" name="PeerJ">
        <title>Extensive microbial diversity within the chicken gut microbiome revealed by metagenomics and culture.</title>
        <authorList>
            <person name="Gilroy R."/>
            <person name="Ravi A."/>
            <person name="Getino M."/>
            <person name="Pursley I."/>
            <person name="Horton D.L."/>
            <person name="Alikhan N.F."/>
            <person name="Baker D."/>
            <person name="Gharbi K."/>
            <person name="Hall N."/>
            <person name="Watson M."/>
            <person name="Adriaenssens E.M."/>
            <person name="Foster-Nyarko E."/>
            <person name="Jarju S."/>
            <person name="Secka A."/>
            <person name="Antonio M."/>
            <person name="Oren A."/>
            <person name="Chaudhuri R.R."/>
            <person name="La Ragione R."/>
            <person name="Hildebrand F."/>
            <person name="Pallen M.J."/>
        </authorList>
    </citation>
    <scope>NUCLEOTIDE SEQUENCE</scope>
    <source>
        <strain evidence="1">ChiHjej12B11-16260</strain>
    </source>
</reference>
<dbReference type="NCBIfam" id="TIGR04471">
    <property type="entry name" value="rSAM_mob_pairA"/>
    <property type="match status" value="1"/>
</dbReference>
<gene>
    <name evidence="1" type="ORF">H9982_04075</name>
</gene>
<name>A0A9D1VS43_9BACT</name>
<dbReference type="GO" id="GO:0003824">
    <property type="term" value="F:catalytic activity"/>
    <property type="evidence" value="ECO:0007669"/>
    <property type="project" value="InterPro"/>
</dbReference>
<accession>A0A9D1VS43</accession>
<dbReference type="AlphaFoldDB" id="A0A9D1VS43"/>
<comment type="caution">
    <text evidence="1">The sequence shown here is derived from an EMBL/GenBank/DDBJ whole genome shotgun (WGS) entry which is preliminary data.</text>
</comment>
<organism evidence="1 2">
    <name type="scientific">Candidatus Barnesiella excrementipullorum</name>
    <dbReference type="NCBI Taxonomy" id="2838479"/>
    <lineage>
        <taxon>Bacteria</taxon>
        <taxon>Pseudomonadati</taxon>
        <taxon>Bacteroidota</taxon>
        <taxon>Bacteroidia</taxon>
        <taxon>Bacteroidales</taxon>
        <taxon>Barnesiellaceae</taxon>
        <taxon>Barnesiella</taxon>
    </lineage>
</organism>
<protein>
    <submittedName>
        <fullName evidence="1">Radical SAM mobile pair protein A</fullName>
    </submittedName>
</protein>
<dbReference type="InterPro" id="IPR011101">
    <property type="entry name" value="DUF5131"/>
</dbReference>
<dbReference type="InterPro" id="IPR031010">
    <property type="entry name" value="rSAM_mob_pairA"/>
</dbReference>
<dbReference type="Proteomes" id="UP000824246">
    <property type="component" value="Unassembled WGS sequence"/>
</dbReference>
<proteinExistence type="predicted"/>
<dbReference type="GO" id="GO:0051536">
    <property type="term" value="F:iron-sulfur cluster binding"/>
    <property type="evidence" value="ECO:0007669"/>
    <property type="project" value="InterPro"/>
</dbReference>
<dbReference type="SFLD" id="SFLDS00029">
    <property type="entry name" value="Radical_SAM"/>
    <property type="match status" value="1"/>
</dbReference>
<evidence type="ECO:0000313" key="1">
    <source>
        <dbReference type="EMBL" id="HIX45377.1"/>
    </source>
</evidence>